<evidence type="ECO:0000313" key="3">
    <source>
        <dbReference type="Proteomes" id="UP001154015"/>
    </source>
</evidence>
<evidence type="ECO:0000256" key="1">
    <source>
        <dbReference type="SAM" id="Phobius"/>
    </source>
</evidence>
<gene>
    <name evidence="2" type="ORF">SGL43_00626</name>
</gene>
<feature type="transmembrane region" description="Helical" evidence="1">
    <location>
        <begin position="63"/>
        <end position="96"/>
    </location>
</feature>
<reference evidence="2" key="1">
    <citation type="submission" date="2022-03" db="EMBL/GenBank/DDBJ databases">
        <authorList>
            <person name="Leyn A S."/>
        </authorList>
    </citation>
    <scope>NUCLEOTIDE SEQUENCE</scope>
    <source>
        <strain evidence="2">Streptomyces globisporus 4-3</strain>
    </source>
</reference>
<organism evidence="2 3">
    <name type="scientific">Streptomyces globisporus</name>
    <dbReference type="NCBI Taxonomy" id="1908"/>
    <lineage>
        <taxon>Bacteria</taxon>
        <taxon>Bacillati</taxon>
        <taxon>Actinomycetota</taxon>
        <taxon>Actinomycetes</taxon>
        <taxon>Kitasatosporales</taxon>
        <taxon>Streptomycetaceae</taxon>
        <taxon>Streptomyces</taxon>
    </lineage>
</organism>
<dbReference type="Proteomes" id="UP001154015">
    <property type="component" value="Unassembled WGS sequence"/>
</dbReference>
<feature type="transmembrane region" description="Helical" evidence="1">
    <location>
        <begin position="26"/>
        <end position="51"/>
    </location>
</feature>
<keyword evidence="1" id="KW-1133">Transmembrane helix</keyword>
<dbReference type="PANTHER" id="PTHR43243:SF48">
    <property type="entry name" value="TRANSPORT PROTEIN-RELATED"/>
    <property type="match status" value="1"/>
</dbReference>
<keyword evidence="1" id="KW-0812">Transmembrane</keyword>
<sequence>MSSTPSRGARAGTPARLQRHIGVPDAVMIGLGSMIGAGIFASLAPAARAAVHPRFQVPHRAELLVGAVGAVAAATTDVRGAIGFSSFGVLAYYAIANASAWTLTPAEGRPARIIPITGLTGCLVLAFALPLPSVLTGAAVLLAGAAAYGIRRAVSR</sequence>
<protein>
    <submittedName>
        <fullName evidence="2">Uncharacterized amino acid permease, GabP family</fullName>
    </submittedName>
</protein>
<accession>A0ABN8UTN5</accession>
<keyword evidence="3" id="KW-1185">Reference proteome</keyword>
<name>A0ABN8UTN5_STRGL</name>
<evidence type="ECO:0000313" key="2">
    <source>
        <dbReference type="EMBL" id="CAH9413627.1"/>
    </source>
</evidence>
<feature type="transmembrane region" description="Helical" evidence="1">
    <location>
        <begin position="116"/>
        <end position="149"/>
    </location>
</feature>
<keyword evidence="1" id="KW-0472">Membrane</keyword>
<proteinExistence type="predicted"/>
<dbReference type="EMBL" id="CAKXYP010000002">
    <property type="protein sequence ID" value="CAH9413627.1"/>
    <property type="molecule type" value="Genomic_DNA"/>
</dbReference>
<dbReference type="PANTHER" id="PTHR43243">
    <property type="entry name" value="INNER MEMBRANE TRANSPORTER YGJI-RELATED"/>
    <property type="match status" value="1"/>
</dbReference>
<dbReference type="Gene3D" id="1.20.1740.10">
    <property type="entry name" value="Amino acid/polyamine transporter I"/>
    <property type="match status" value="1"/>
</dbReference>
<comment type="caution">
    <text evidence="2">The sequence shown here is derived from an EMBL/GenBank/DDBJ whole genome shotgun (WGS) entry which is preliminary data.</text>
</comment>